<reference evidence="1" key="2">
    <citation type="submission" date="2025-03" db="EMBL/GenBank/DDBJ databases">
        <authorList>
            <consortium name="ELIXIR-Norway"/>
            <consortium name="Elixir Norway"/>
        </authorList>
    </citation>
    <scope>NUCLEOTIDE SEQUENCE</scope>
</reference>
<organism evidence="1 2">
    <name type="scientific">Rangifer tarandus platyrhynchus</name>
    <name type="common">Svalbard reindeer</name>
    <dbReference type="NCBI Taxonomy" id="3082113"/>
    <lineage>
        <taxon>Eukaryota</taxon>
        <taxon>Metazoa</taxon>
        <taxon>Chordata</taxon>
        <taxon>Craniata</taxon>
        <taxon>Vertebrata</taxon>
        <taxon>Euteleostomi</taxon>
        <taxon>Mammalia</taxon>
        <taxon>Eutheria</taxon>
        <taxon>Laurasiatheria</taxon>
        <taxon>Artiodactyla</taxon>
        <taxon>Ruminantia</taxon>
        <taxon>Pecora</taxon>
        <taxon>Cervidae</taxon>
        <taxon>Odocoileinae</taxon>
        <taxon>Rangifer</taxon>
    </lineage>
</organism>
<dbReference type="Proteomes" id="UP001162501">
    <property type="component" value="Chromosome 14"/>
</dbReference>
<proteinExistence type="predicted"/>
<name>A0AC59YFN3_RANTA</name>
<sequence length="275" mass="29203">MTLRASPRQAPPPGPLMALPRLKLLHLPGPEPPLGSPDLGPMAPIVSVNPRSLRLPRNLLRERRLCPCTSCLTLGPETQSGLRACPAPDPEGGVAQCWAQPPPPARPQCPRGHTCRPSFRTSLFLMALAPLHPQGPKAEVRLGQAFSVSVPTVYAGPCIPGDPPVASGAGPGPQGRSETPWFSGWAPCASNPCLALPQRGVWTQKGTQSENRVKMKAESRLMPLKPRGRRGGPEPPEGRSEAWGASPSRAQQEPALARATLAFTSLDWGEPVSAM</sequence>
<evidence type="ECO:0000313" key="1">
    <source>
        <dbReference type="EMBL" id="CAM9648680.1"/>
    </source>
</evidence>
<gene>
    <name evidence="1" type="ORF">MRATA1EN22A_LOCUS5487</name>
</gene>
<dbReference type="EMBL" id="OX596098">
    <property type="protein sequence ID" value="CAM9648680.1"/>
    <property type="molecule type" value="Genomic_DNA"/>
</dbReference>
<accession>A0AC59YFN3</accession>
<reference evidence="1" key="1">
    <citation type="submission" date="2023-05" db="EMBL/GenBank/DDBJ databases">
        <authorList>
            <consortium name="ELIXIR-Norway"/>
        </authorList>
    </citation>
    <scope>NUCLEOTIDE SEQUENCE</scope>
</reference>
<evidence type="ECO:0000313" key="2">
    <source>
        <dbReference type="Proteomes" id="UP001162501"/>
    </source>
</evidence>
<protein>
    <submittedName>
        <fullName evidence="1">Uncharacterized protein</fullName>
    </submittedName>
</protein>